<reference evidence="3 4" key="1">
    <citation type="submission" date="2024-06" db="EMBL/GenBank/DDBJ databases">
        <title>The Natural Products Discovery Center: Release of the First 8490 Sequenced Strains for Exploring Actinobacteria Biosynthetic Diversity.</title>
        <authorList>
            <person name="Kalkreuter E."/>
            <person name="Kautsar S.A."/>
            <person name="Yang D."/>
            <person name="Bader C.D."/>
            <person name="Teijaro C.N."/>
            <person name="Fluegel L."/>
            <person name="Davis C.M."/>
            <person name="Simpson J.R."/>
            <person name="Lauterbach L."/>
            <person name="Steele A.D."/>
            <person name="Gui C."/>
            <person name="Meng S."/>
            <person name="Li G."/>
            <person name="Viehrig K."/>
            <person name="Ye F."/>
            <person name="Su P."/>
            <person name="Kiefer A.F."/>
            <person name="Nichols A."/>
            <person name="Cepeda A.J."/>
            <person name="Yan W."/>
            <person name="Fan B."/>
            <person name="Jiang Y."/>
            <person name="Adhikari A."/>
            <person name="Zheng C.-J."/>
            <person name="Schuster L."/>
            <person name="Cowan T.M."/>
            <person name="Smanski M.J."/>
            <person name="Chevrette M.G."/>
            <person name="De Carvalho L.P.S."/>
            <person name="Shen B."/>
        </authorList>
    </citation>
    <scope>NUCLEOTIDE SEQUENCE [LARGE SCALE GENOMIC DNA]</scope>
    <source>
        <strain evidence="3 4">NPDC001694</strain>
    </source>
</reference>
<sequence length="194" mass="21349">MSEQSNPTATTDTADATDKAFSPDGPTLRRRHRRAVGQLALCVLVLVPWTVYLAVSLPDRFEARYWPMVWVGFDVMLLVSLAGAGVAVWLRRQILVPMSFVAATLLVCDAWFDVSLSWGRGDVWGSMASAVLVELPLAVLLVMRARRVLKISARLAWQRLGQAGEPPPLYKLPLFVTLASPSSIQSDLKESEDA</sequence>
<comment type="caution">
    <text evidence="3">The sequence shown here is derived from an EMBL/GenBank/DDBJ whole genome shotgun (WGS) entry which is preliminary data.</text>
</comment>
<gene>
    <name evidence="3" type="ORF">ABT211_36930</name>
</gene>
<organism evidence="3 4">
    <name type="scientific">Streptomyces sp. 900105755</name>
    <dbReference type="NCBI Taxonomy" id="3154389"/>
    <lineage>
        <taxon>Bacteria</taxon>
        <taxon>Bacillati</taxon>
        <taxon>Actinomycetota</taxon>
        <taxon>Actinomycetes</taxon>
        <taxon>Kitasatosporales</taxon>
        <taxon>Streptomycetaceae</taxon>
        <taxon>Streptomyces</taxon>
    </lineage>
</organism>
<dbReference type="RefSeq" id="WP_351961115.1">
    <property type="nucleotide sequence ID" value="NZ_JBEOZM010000025.1"/>
</dbReference>
<keyword evidence="2" id="KW-0812">Transmembrane</keyword>
<dbReference type="EMBL" id="JBEOZM010000025">
    <property type="protein sequence ID" value="MER6272814.1"/>
    <property type="molecule type" value="Genomic_DNA"/>
</dbReference>
<protein>
    <submittedName>
        <fullName evidence="3">Uncharacterized protein</fullName>
    </submittedName>
</protein>
<evidence type="ECO:0000313" key="3">
    <source>
        <dbReference type="EMBL" id="MER6272814.1"/>
    </source>
</evidence>
<feature type="transmembrane region" description="Helical" evidence="2">
    <location>
        <begin position="35"/>
        <end position="55"/>
    </location>
</feature>
<feature type="transmembrane region" description="Helical" evidence="2">
    <location>
        <begin position="67"/>
        <end position="89"/>
    </location>
</feature>
<dbReference type="Proteomes" id="UP001490365">
    <property type="component" value="Unassembled WGS sequence"/>
</dbReference>
<feature type="region of interest" description="Disordered" evidence="1">
    <location>
        <begin position="1"/>
        <end position="28"/>
    </location>
</feature>
<feature type="transmembrane region" description="Helical" evidence="2">
    <location>
        <begin position="124"/>
        <end position="143"/>
    </location>
</feature>
<evidence type="ECO:0000256" key="1">
    <source>
        <dbReference type="SAM" id="MobiDB-lite"/>
    </source>
</evidence>
<keyword evidence="4" id="KW-1185">Reference proteome</keyword>
<name>A0ABV1TS18_9ACTN</name>
<accession>A0ABV1TS18</accession>
<proteinExistence type="predicted"/>
<evidence type="ECO:0000256" key="2">
    <source>
        <dbReference type="SAM" id="Phobius"/>
    </source>
</evidence>
<keyword evidence="2" id="KW-0472">Membrane</keyword>
<keyword evidence="2" id="KW-1133">Transmembrane helix</keyword>
<feature type="transmembrane region" description="Helical" evidence="2">
    <location>
        <begin position="94"/>
        <end position="112"/>
    </location>
</feature>
<evidence type="ECO:0000313" key="4">
    <source>
        <dbReference type="Proteomes" id="UP001490365"/>
    </source>
</evidence>